<evidence type="ECO:0008006" key="4">
    <source>
        <dbReference type="Google" id="ProtNLM"/>
    </source>
</evidence>
<accession>A0A0F6TPN1</accession>
<evidence type="ECO:0000313" key="3">
    <source>
        <dbReference type="Proteomes" id="UP000034071"/>
    </source>
</evidence>
<name>A0A0F6TPN1_9GAMM</name>
<sequence>MVNDKNHKQDDKHEHTNKPGWKKALWFVGLWLAGVIAISIIGLIVKSVLG</sequence>
<keyword evidence="1" id="KW-1133">Transmembrane helix</keyword>
<keyword evidence="1" id="KW-0812">Transmembrane</keyword>
<dbReference type="KEGG" id="kge:TQ33_0738"/>
<dbReference type="PATRIC" id="fig|914150.5.peg.749"/>
<organism evidence="2 3">
    <name type="scientific">Kangiella geojedonensis</name>
    <dbReference type="NCBI Taxonomy" id="914150"/>
    <lineage>
        <taxon>Bacteria</taxon>
        <taxon>Pseudomonadati</taxon>
        <taxon>Pseudomonadota</taxon>
        <taxon>Gammaproteobacteria</taxon>
        <taxon>Kangiellales</taxon>
        <taxon>Kangiellaceae</taxon>
        <taxon>Kangiella</taxon>
    </lineage>
</organism>
<evidence type="ECO:0000313" key="2">
    <source>
        <dbReference type="EMBL" id="AKE51712.1"/>
    </source>
</evidence>
<evidence type="ECO:0000256" key="1">
    <source>
        <dbReference type="SAM" id="Phobius"/>
    </source>
</evidence>
<keyword evidence="3" id="KW-1185">Reference proteome</keyword>
<protein>
    <recommendedName>
        <fullName evidence="4">DUF2474 domain-containing protein</fullName>
    </recommendedName>
</protein>
<gene>
    <name evidence="2" type="ORF">TQ33_0738</name>
</gene>
<dbReference type="OrthoDB" id="6199137at2"/>
<dbReference type="Proteomes" id="UP000034071">
    <property type="component" value="Chromosome"/>
</dbReference>
<reference evidence="2 3" key="1">
    <citation type="submission" date="2015-02" db="EMBL/GenBank/DDBJ databases">
        <title>Complete genome sequence of Kangiella geojedonensis strain YCS-5T.</title>
        <authorList>
            <person name="Kim K.M."/>
        </authorList>
    </citation>
    <scope>NUCLEOTIDE SEQUENCE [LARGE SCALE GENOMIC DNA]</scope>
    <source>
        <strain evidence="2 3">YCS-5</strain>
    </source>
</reference>
<proteinExistence type="predicted"/>
<feature type="transmembrane region" description="Helical" evidence="1">
    <location>
        <begin position="24"/>
        <end position="45"/>
    </location>
</feature>
<dbReference type="HOGENOM" id="CLU_3252750_0_0_6"/>
<dbReference type="AlphaFoldDB" id="A0A0F6TPN1"/>
<dbReference type="EMBL" id="CP010975">
    <property type="protein sequence ID" value="AKE51712.1"/>
    <property type="molecule type" value="Genomic_DNA"/>
</dbReference>
<keyword evidence="1" id="KW-0472">Membrane</keyword>